<dbReference type="HOGENOM" id="CLU_160020_1_0_11"/>
<evidence type="ECO:0000313" key="1">
    <source>
        <dbReference type="EMBL" id="AKE38340.1"/>
    </source>
</evidence>
<accession>A0A0F6QVF5</accession>
<dbReference type="PATRIC" id="fig|161896.4.peg.352"/>
<evidence type="ECO:0000313" key="2">
    <source>
        <dbReference type="Proteomes" id="UP000033566"/>
    </source>
</evidence>
<reference evidence="1 2" key="1">
    <citation type="journal article" date="2015" name="Genome Announc.">
        <title>Complete Genome Sequence of Corynebacterium camporealensis DSM 44610, Isolated from the Milk of a Manchega Sheep with Subclinical Mastitis.</title>
        <authorList>
            <person name="Ruckert C."/>
            <person name="Albersmeier A."/>
            <person name="Winkler A."/>
            <person name="Tauch A."/>
        </authorList>
    </citation>
    <scope>NUCLEOTIDE SEQUENCE [LARGE SCALE GENOMIC DNA]</scope>
    <source>
        <strain evidence="1 2">DSM 44610</strain>
    </source>
</reference>
<dbReference type="KEGG" id="ccj:UL81_01795"/>
<name>A0A0F6QVF5_9CORY</name>
<dbReference type="OrthoDB" id="5195799at2"/>
<dbReference type="RefSeq" id="WP_035106527.1">
    <property type="nucleotide sequence ID" value="NZ_CP011311.1"/>
</dbReference>
<proteinExistence type="predicted"/>
<protein>
    <submittedName>
        <fullName evidence="1">Uncharacterized protein</fullName>
    </submittedName>
</protein>
<sequence length="113" mass="12018">MANSRARFELAQDTARAIAAAATAVPGVAQLNGGRYGENALLYAGHRVVGLKRPNPRDDSHLQVFFDLDLDADVPVFEAAKNVQKAAMRECAELKRVDAHCVDAVVSSAPGSN</sequence>
<gene>
    <name evidence="1" type="ORF">UL81_01795</name>
</gene>
<organism evidence="1 2">
    <name type="scientific">Corynebacterium camporealensis</name>
    <dbReference type="NCBI Taxonomy" id="161896"/>
    <lineage>
        <taxon>Bacteria</taxon>
        <taxon>Bacillati</taxon>
        <taxon>Actinomycetota</taxon>
        <taxon>Actinomycetes</taxon>
        <taxon>Mycobacteriales</taxon>
        <taxon>Corynebacteriaceae</taxon>
        <taxon>Corynebacterium</taxon>
    </lineage>
</organism>
<dbReference type="EMBL" id="CP011311">
    <property type="protein sequence ID" value="AKE38340.1"/>
    <property type="molecule type" value="Genomic_DNA"/>
</dbReference>
<dbReference type="STRING" id="161896.UL81_01795"/>
<keyword evidence="2" id="KW-1185">Reference proteome</keyword>
<dbReference type="AlphaFoldDB" id="A0A0F6QVF5"/>
<dbReference type="Proteomes" id="UP000033566">
    <property type="component" value="Chromosome"/>
</dbReference>